<dbReference type="GO" id="GO:0016020">
    <property type="term" value="C:membrane"/>
    <property type="evidence" value="ECO:0007669"/>
    <property type="project" value="UniProtKB-SubCell"/>
</dbReference>
<dbReference type="STRING" id="947166.A0A1D1VWB2"/>
<dbReference type="PANTHER" id="PTHR11360">
    <property type="entry name" value="MONOCARBOXYLATE TRANSPORTER"/>
    <property type="match status" value="1"/>
</dbReference>
<feature type="transmembrane region" description="Helical" evidence="2">
    <location>
        <begin position="358"/>
        <end position="377"/>
    </location>
</feature>
<evidence type="ECO:0000256" key="1">
    <source>
        <dbReference type="ARBA" id="ARBA00004141"/>
    </source>
</evidence>
<dbReference type="Gene3D" id="1.20.1250.20">
    <property type="entry name" value="MFS general substrate transporter like domains"/>
    <property type="match status" value="2"/>
</dbReference>
<dbReference type="OrthoDB" id="6499973at2759"/>
<feature type="transmembrane region" description="Helical" evidence="2">
    <location>
        <begin position="95"/>
        <end position="114"/>
    </location>
</feature>
<dbReference type="InterPro" id="IPR050327">
    <property type="entry name" value="Proton-linked_MCT"/>
</dbReference>
<dbReference type="InterPro" id="IPR011701">
    <property type="entry name" value="MFS"/>
</dbReference>
<dbReference type="SUPFAM" id="SSF103473">
    <property type="entry name" value="MFS general substrate transporter"/>
    <property type="match status" value="1"/>
</dbReference>
<feature type="transmembrane region" description="Helical" evidence="2">
    <location>
        <begin position="229"/>
        <end position="253"/>
    </location>
</feature>
<sequence length="433" mass="46849">MARRTNGTAIRNRAEDESEEDVDSGWAWVVLAASFVANAITLGTNFAFSVFYAEWIDYFGKGPTATSMLLSMSAALVLAAGAPASILANRFGARAVIMVGGLLSAAGFGASAFVNSFELLFLTYGLMTGLGNGLAYAPSFGVLPLYFRKRRNFATSIVTAGNGVGIVLFSVLFRHLITTYTWRGAMLINGGIALNLIPCGAAIFKRQPRSATSGAAQFAELSLFKEASYYISMAHFLFMGSQYIFVVYCLKYAQDELHITKEKAAMIVSIMGAANIVGRSLVAFLSVSPKLASTQNRFFFLHFMSLCVAVTIACYPLCHTYITACVMAGLVGLSWGTKFSLTPGLQMDVSSAKRFQAAWGYLVLILGISFFGFPPIAGEIAKLTGTFASAFYFSGLMSLVAFCFCPLLHFLWWKKYSANAQETKRDHILLGPS</sequence>
<feature type="transmembrane region" description="Helical" evidence="2">
    <location>
        <begin position="120"/>
        <end position="146"/>
    </location>
</feature>
<feature type="transmembrane region" description="Helical" evidence="2">
    <location>
        <begin position="389"/>
        <end position="412"/>
    </location>
</feature>
<organism evidence="4 5">
    <name type="scientific">Ramazzottius varieornatus</name>
    <name type="common">Water bear</name>
    <name type="synonym">Tardigrade</name>
    <dbReference type="NCBI Taxonomy" id="947166"/>
    <lineage>
        <taxon>Eukaryota</taxon>
        <taxon>Metazoa</taxon>
        <taxon>Ecdysozoa</taxon>
        <taxon>Tardigrada</taxon>
        <taxon>Eutardigrada</taxon>
        <taxon>Parachela</taxon>
        <taxon>Hypsibioidea</taxon>
        <taxon>Ramazzottiidae</taxon>
        <taxon>Ramazzottius</taxon>
    </lineage>
</organism>
<dbReference type="PANTHER" id="PTHR11360:SF284">
    <property type="entry name" value="EG:103B4.3 PROTEIN-RELATED"/>
    <property type="match status" value="1"/>
</dbReference>
<keyword evidence="2" id="KW-0472">Membrane</keyword>
<feature type="transmembrane region" description="Helical" evidence="2">
    <location>
        <begin position="68"/>
        <end position="88"/>
    </location>
</feature>
<reference evidence="4 5" key="1">
    <citation type="journal article" date="2016" name="Nat. Commun.">
        <title>Extremotolerant tardigrade genome and improved radiotolerance of human cultured cells by tardigrade-unique protein.</title>
        <authorList>
            <person name="Hashimoto T."/>
            <person name="Horikawa D.D."/>
            <person name="Saito Y."/>
            <person name="Kuwahara H."/>
            <person name="Kozuka-Hata H."/>
            <person name="Shin-I T."/>
            <person name="Minakuchi Y."/>
            <person name="Ohishi K."/>
            <person name="Motoyama A."/>
            <person name="Aizu T."/>
            <person name="Enomoto A."/>
            <person name="Kondo K."/>
            <person name="Tanaka S."/>
            <person name="Hara Y."/>
            <person name="Koshikawa S."/>
            <person name="Sagara H."/>
            <person name="Miura T."/>
            <person name="Yokobori S."/>
            <person name="Miyagawa K."/>
            <person name="Suzuki Y."/>
            <person name="Kubo T."/>
            <person name="Oyama M."/>
            <person name="Kohara Y."/>
            <person name="Fujiyama A."/>
            <person name="Arakawa K."/>
            <person name="Katayama T."/>
            <person name="Toyoda A."/>
            <person name="Kunieda T."/>
        </authorList>
    </citation>
    <scope>NUCLEOTIDE SEQUENCE [LARGE SCALE GENOMIC DNA]</scope>
    <source>
        <strain evidence="4 5">YOKOZUNA-1</strain>
    </source>
</reference>
<dbReference type="EMBL" id="BDGG01000012">
    <property type="protein sequence ID" value="GAV05206.1"/>
    <property type="molecule type" value="Genomic_DNA"/>
</dbReference>
<name>A0A1D1VWB2_RAMVA</name>
<dbReference type="PROSITE" id="PS50850">
    <property type="entry name" value="MFS"/>
    <property type="match status" value="1"/>
</dbReference>
<feature type="transmembrane region" description="Helical" evidence="2">
    <location>
        <begin position="298"/>
        <end position="315"/>
    </location>
</feature>
<comment type="caution">
    <text evidence="4">The sequence shown here is derived from an EMBL/GenBank/DDBJ whole genome shotgun (WGS) entry which is preliminary data.</text>
</comment>
<proteinExistence type="predicted"/>
<feature type="transmembrane region" description="Helical" evidence="2">
    <location>
        <begin position="153"/>
        <end position="173"/>
    </location>
</feature>
<feature type="domain" description="Major facilitator superfamily (MFS) profile" evidence="3">
    <location>
        <begin position="27"/>
        <end position="413"/>
    </location>
</feature>
<evidence type="ECO:0000259" key="3">
    <source>
        <dbReference type="PROSITE" id="PS50850"/>
    </source>
</evidence>
<gene>
    <name evidence="4" type="primary">RvY_15374-1</name>
    <name evidence="4" type="synonym">RvY_15374.1</name>
    <name evidence="4" type="ORF">RvY_15374</name>
</gene>
<evidence type="ECO:0000256" key="2">
    <source>
        <dbReference type="SAM" id="Phobius"/>
    </source>
</evidence>
<feature type="transmembrane region" description="Helical" evidence="2">
    <location>
        <begin position="265"/>
        <end position="286"/>
    </location>
</feature>
<dbReference type="GO" id="GO:0022857">
    <property type="term" value="F:transmembrane transporter activity"/>
    <property type="evidence" value="ECO:0007669"/>
    <property type="project" value="InterPro"/>
</dbReference>
<keyword evidence="2" id="KW-0812">Transmembrane</keyword>
<dbReference type="InterPro" id="IPR020846">
    <property type="entry name" value="MFS_dom"/>
</dbReference>
<dbReference type="AlphaFoldDB" id="A0A1D1VWB2"/>
<evidence type="ECO:0000313" key="5">
    <source>
        <dbReference type="Proteomes" id="UP000186922"/>
    </source>
</evidence>
<evidence type="ECO:0000313" key="4">
    <source>
        <dbReference type="EMBL" id="GAV05206.1"/>
    </source>
</evidence>
<dbReference type="InterPro" id="IPR036259">
    <property type="entry name" value="MFS_trans_sf"/>
</dbReference>
<dbReference type="CDD" id="cd17352">
    <property type="entry name" value="MFS_MCT_SLC16"/>
    <property type="match status" value="1"/>
</dbReference>
<keyword evidence="2" id="KW-1133">Transmembrane helix</keyword>
<protein>
    <recommendedName>
        <fullName evidence="3">Major facilitator superfamily (MFS) profile domain-containing protein</fullName>
    </recommendedName>
</protein>
<feature type="transmembrane region" description="Helical" evidence="2">
    <location>
        <begin position="185"/>
        <end position="204"/>
    </location>
</feature>
<accession>A0A1D1VWB2</accession>
<dbReference type="Pfam" id="PF07690">
    <property type="entry name" value="MFS_1"/>
    <property type="match status" value="1"/>
</dbReference>
<keyword evidence="5" id="KW-1185">Reference proteome</keyword>
<dbReference type="Proteomes" id="UP000186922">
    <property type="component" value="Unassembled WGS sequence"/>
</dbReference>
<feature type="transmembrane region" description="Helical" evidence="2">
    <location>
        <begin position="26"/>
        <end position="48"/>
    </location>
</feature>
<feature type="transmembrane region" description="Helical" evidence="2">
    <location>
        <begin position="321"/>
        <end position="337"/>
    </location>
</feature>
<comment type="subcellular location">
    <subcellularLocation>
        <location evidence="1">Membrane</location>
        <topology evidence="1">Multi-pass membrane protein</topology>
    </subcellularLocation>
</comment>